<dbReference type="OMA" id="KECFIMS"/>
<dbReference type="GO" id="GO:0019901">
    <property type="term" value="F:protein kinase binding"/>
    <property type="evidence" value="ECO:0007669"/>
    <property type="project" value="InterPro"/>
</dbReference>
<dbReference type="InterPro" id="IPR013922">
    <property type="entry name" value="Cyclin_PHO80-like"/>
</dbReference>
<protein>
    <recommendedName>
        <fullName evidence="4">Cyclin N-terminal domain-containing protein</fullName>
    </recommendedName>
</protein>
<dbReference type="GO" id="GO:0000307">
    <property type="term" value="C:cyclin-dependent protein kinase holoenzyme complex"/>
    <property type="evidence" value="ECO:0007669"/>
    <property type="project" value="TreeGrafter"/>
</dbReference>
<dbReference type="InterPro" id="IPR036915">
    <property type="entry name" value="Cyclin-like_sf"/>
</dbReference>
<dbReference type="Pfam" id="PF08613">
    <property type="entry name" value="Cyclin"/>
    <property type="match status" value="1"/>
</dbReference>
<accession>A0A163JL16</accession>
<dbReference type="FunCoup" id="A0A163JL16">
    <property type="interactions" value="6"/>
</dbReference>
<feature type="region of interest" description="Disordered" evidence="1">
    <location>
        <begin position="216"/>
        <end position="260"/>
    </location>
</feature>
<dbReference type="GO" id="GO:0016538">
    <property type="term" value="F:cyclin-dependent protein serine/threonine kinase regulator activity"/>
    <property type="evidence" value="ECO:0007669"/>
    <property type="project" value="TreeGrafter"/>
</dbReference>
<evidence type="ECO:0000313" key="2">
    <source>
        <dbReference type="EMBL" id="SAM01851.1"/>
    </source>
</evidence>
<dbReference type="InParanoid" id="A0A163JL16"/>
<evidence type="ECO:0008006" key="4">
    <source>
        <dbReference type="Google" id="ProtNLM"/>
    </source>
</evidence>
<evidence type="ECO:0000313" key="3">
    <source>
        <dbReference type="Proteomes" id="UP000078561"/>
    </source>
</evidence>
<dbReference type="SUPFAM" id="SSF47954">
    <property type="entry name" value="Cyclin-like"/>
    <property type="match status" value="1"/>
</dbReference>
<reference evidence="2" key="1">
    <citation type="submission" date="2016-04" db="EMBL/GenBank/DDBJ databases">
        <authorList>
            <person name="Evans L.H."/>
            <person name="Alamgir A."/>
            <person name="Owens N."/>
            <person name="Weber N.D."/>
            <person name="Virtaneva K."/>
            <person name="Barbian K."/>
            <person name="Babar A."/>
            <person name="Rosenke K."/>
        </authorList>
    </citation>
    <scope>NUCLEOTIDE SEQUENCE [LARGE SCALE GENOMIC DNA]</scope>
    <source>
        <strain evidence="2">CBS 101.48</strain>
    </source>
</reference>
<dbReference type="PANTHER" id="PTHR15615">
    <property type="match status" value="1"/>
</dbReference>
<gene>
    <name evidence="2" type="primary">ABSGL_07601.1 scaffold 8901</name>
</gene>
<keyword evidence="3" id="KW-1185">Reference proteome</keyword>
<dbReference type="OrthoDB" id="244495at2759"/>
<dbReference type="EMBL" id="LT553594">
    <property type="protein sequence ID" value="SAM01851.1"/>
    <property type="molecule type" value="Genomic_DNA"/>
</dbReference>
<organism evidence="2">
    <name type="scientific">Absidia glauca</name>
    <name type="common">Pin mould</name>
    <dbReference type="NCBI Taxonomy" id="4829"/>
    <lineage>
        <taxon>Eukaryota</taxon>
        <taxon>Fungi</taxon>
        <taxon>Fungi incertae sedis</taxon>
        <taxon>Mucoromycota</taxon>
        <taxon>Mucoromycotina</taxon>
        <taxon>Mucoromycetes</taxon>
        <taxon>Mucorales</taxon>
        <taxon>Cunninghamellaceae</taxon>
        <taxon>Absidia</taxon>
    </lineage>
</organism>
<dbReference type="PANTHER" id="PTHR15615:SF27">
    <property type="entry name" value="PHO85 CYCLIN CLG1"/>
    <property type="match status" value="1"/>
</dbReference>
<proteinExistence type="predicted"/>
<dbReference type="STRING" id="4829.A0A163JL16"/>
<dbReference type="Proteomes" id="UP000078561">
    <property type="component" value="Unassembled WGS sequence"/>
</dbReference>
<sequence>MIPLPASTSASTMLSLLSCANSHQLAEFCALAVPSIWGPLKQQQQQQYMKRTIVFKQFCQKVIKATQISYACVVLGLYYIHRLRSAYPYIHASIGSEIRLFTTALVLANKYLDDNTFTNKTWSEVSNIPISELNIMEMEFLSALHYNIHLPYDQYFHWVGQCQQWILPTIMHQQQQQHPFSQHQPYVKVPTTPPSLISTPIMPLTPSVSNSNLKRTYQEDDHHRPQKRSTTIRLSSSSSTPVDTKMPYTPPESFQPMPSSSCYPTPPINEGFCRPILSWSSSSLNHPRYASVVSAPLHYSTSLLATRVRSLDLD</sequence>
<dbReference type="GO" id="GO:0005634">
    <property type="term" value="C:nucleus"/>
    <property type="evidence" value="ECO:0007669"/>
    <property type="project" value="TreeGrafter"/>
</dbReference>
<name>A0A163JL16_ABSGL</name>
<evidence type="ECO:0000256" key="1">
    <source>
        <dbReference type="SAM" id="MobiDB-lite"/>
    </source>
</evidence>
<dbReference type="CDD" id="cd20557">
    <property type="entry name" value="CYCLIN_ScPCL1-like"/>
    <property type="match status" value="1"/>
</dbReference>
<dbReference type="AlphaFoldDB" id="A0A163JL16"/>
<dbReference type="Gene3D" id="1.10.472.10">
    <property type="entry name" value="Cyclin-like"/>
    <property type="match status" value="1"/>
</dbReference>